<comment type="caution">
    <text evidence="3">The sequence shown here is derived from an EMBL/GenBank/DDBJ whole genome shotgun (WGS) entry which is preliminary data.</text>
</comment>
<dbReference type="PANTHER" id="PTHR34406">
    <property type="entry name" value="PROTEIN YCEI"/>
    <property type="match status" value="1"/>
</dbReference>
<dbReference type="Gene3D" id="2.40.128.110">
    <property type="entry name" value="Lipid/polyisoprenoid-binding, YceI-like"/>
    <property type="match status" value="1"/>
</dbReference>
<evidence type="ECO:0000313" key="4">
    <source>
        <dbReference type="Proteomes" id="UP001156831"/>
    </source>
</evidence>
<keyword evidence="4" id="KW-1185">Reference proteome</keyword>
<dbReference type="SMART" id="SM00867">
    <property type="entry name" value="YceI"/>
    <property type="match status" value="1"/>
</dbReference>
<dbReference type="Proteomes" id="UP001156831">
    <property type="component" value="Unassembled WGS sequence"/>
</dbReference>
<dbReference type="Pfam" id="PF04264">
    <property type="entry name" value="YceI"/>
    <property type="match status" value="1"/>
</dbReference>
<feature type="signal peptide" evidence="1">
    <location>
        <begin position="1"/>
        <end position="32"/>
    </location>
</feature>
<feature type="domain" description="Lipid/polyisoprenoid-binding YceI-like" evidence="2">
    <location>
        <begin position="32"/>
        <end position="192"/>
    </location>
</feature>
<gene>
    <name evidence="3" type="ORF">QFW80_00330</name>
</gene>
<reference evidence="3 4" key="1">
    <citation type="submission" date="2023-04" db="EMBL/GenBank/DDBJ databases">
        <title>Luteimonas sp. M1R5S18.</title>
        <authorList>
            <person name="Sun J.-Q."/>
        </authorList>
    </citation>
    <scope>NUCLEOTIDE SEQUENCE [LARGE SCALE GENOMIC DNA]</scope>
    <source>
        <strain evidence="3 4">M1R5S18</strain>
    </source>
</reference>
<dbReference type="EMBL" id="JARXRN010000006">
    <property type="protein sequence ID" value="MDH5828971.1"/>
    <property type="molecule type" value="Genomic_DNA"/>
</dbReference>
<evidence type="ECO:0000256" key="1">
    <source>
        <dbReference type="SAM" id="SignalP"/>
    </source>
</evidence>
<accession>A0ABT6JE65</accession>
<sequence length="197" mass="21794">MAVSSGPGLRAGRALRWLALLLCATALVPAAAAEIDTAHSRIGFTLKTRWGQTLDGRFPQWQGEIVEVSAARRQVRLRLPTAEVEILGHPQYSKITRGKGFFDAERHPYVEFVSDPYDDALLREGGLLGGALTIRGVRRREVFTLEPATCDRPTVDCDVVASGVVYRSDYAMDRWAFALGDRVVFSLHLRTRSARAP</sequence>
<name>A0ABT6JE65_9GAMM</name>
<proteinExistence type="predicted"/>
<dbReference type="PANTHER" id="PTHR34406:SF1">
    <property type="entry name" value="PROTEIN YCEI"/>
    <property type="match status" value="1"/>
</dbReference>
<evidence type="ECO:0000259" key="2">
    <source>
        <dbReference type="SMART" id="SM00867"/>
    </source>
</evidence>
<dbReference type="SUPFAM" id="SSF101874">
    <property type="entry name" value="YceI-like"/>
    <property type="match status" value="1"/>
</dbReference>
<dbReference type="RefSeq" id="WP_280598875.1">
    <property type="nucleotide sequence ID" value="NZ_JARXRN010000006.1"/>
</dbReference>
<dbReference type="InterPro" id="IPR007372">
    <property type="entry name" value="Lipid/polyisoprenoid-bd_YceI"/>
</dbReference>
<organism evidence="3 4">
    <name type="scientific">Luteimonas rhizosphaericola</name>
    <dbReference type="NCBI Taxonomy" id="3042024"/>
    <lineage>
        <taxon>Bacteria</taxon>
        <taxon>Pseudomonadati</taxon>
        <taxon>Pseudomonadota</taxon>
        <taxon>Gammaproteobacteria</taxon>
        <taxon>Lysobacterales</taxon>
        <taxon>Lysobacteraceae</taxon>
        <taxon>Luteimonas</taxon>
    </lineage>
</organism>
<evidence type="ECO:0000313" key="3">
    <source>
        <dbReference type="EMBL" id="MDH5828971.1"/>
    </source>
</evidence>
<feature type="chain" id="PRO_5046665141" evidence="1">
    <location>
        <begin position="33"/>
        <end position="197"/>
    </location>
</feature>
<protein>
    <submittedName>
        <fullName evidence="3">YceI family protein</fullName>
    </submittedName>
</protein>
<dbReference type="InterPro" id="IPR036761">
    <property type="entry name" value="TTHA0802/YceI-like_sf"/>
</dbReference>
<keyword evidence="1" id="KW-0732">Signal</keyword>